<dbReference type="InterPro" id="IPR011990">
    <property type="entry name" value="TPR-like_helical_dom_sf"/>
</dbReference>
<comment type="caution">
    <text evidence="1">The sequence shown here is derived from an EMBL/GenBank/DDBJ whole genome shotgun (WGS) entry which is preliminary data.</text>
</comment>
<sequence length="293" mass="33773">MEITPVTEQLHLQIQQAEAAQQYLSLTSYITELQKQPVLSPEDVVNLNALQQQLAFSPPEQRYIWLYLGKYFTEKDNAYAETLLKKSAAATIQTFGEKSFDTGIRIIDLAEFYAKVNMLPEAIQAYRMGIFILQDTNANGVSDYSIPAHSLQLAQLYLQTEDFKNYETTLKAIILWFKQLLEKEPGTATLIKERMAEAQLKLADYYLSHTQETEPALELYRHLKAGYLEREGDTILQPMCDNRMGIIYEKSRQWEQAVAHYQTARQALMRLFGESHGDIAWVDERIATCRQNQ</sequence>
<dbReference type="Proteomes" id="UP001232063">
    <property type="component" value="Unassembled WGS sequence"/>
</dbReference>
<evidence type="ECO:0000313" key="1">
    <source>
        <dbReference type="EMBL" id="MDJ1505298.1"/>
    </source>
</evidence>
<keyword evidence="2" id="KW-1185">Reference proteome</keyword>
<dbReference type="Gene3D" id="1.25.40.10">
    <property type="entry name" value="Tetratricopeptide repeat domain"/>
    <property type="match status" value="1"/>
</dbReference>
<organism evidence="1 2">
    <name type="scientific">Xanthocytophaga agilis</name>
    <dbReference type="NCBI Taxonomy" id="3048010"/>
    <lineage>
        <taxon>Bacteria</taxon>
        <taxon>Pseudomonadati</taxon>
        <taxon>Bacteroidota</taxon>
        <taxon>Cytophagia</taxon>
        <taxon>Cytophagales</taxon>
        <taxon>Rhodocytophagaceae</taxon>
        <taxon>Xanthocytophaga</taxon>
    </lineage>
</organism>
<dbReference type="RefSeq" id="WP_314517209.1">
    <property type="nucleotide sequence ID" value="NZ_JASJOU010000015.1"/>
</dbReference>
<reference evidence="1" key="1">
    <citation type="submission" date="2023-05" db="EMBL/GenBank/DDBJ databases">
        <authorList>
            <person name="Zhang X."/>
        </authorList>
    </citation>
    <scope>NUCLEOTIDE SEQUENCE</scope>
    <source>
        <strain evidence="1">BD1B2-1</strain>
    </source>
</reference>
<protein>
    <recommendedName>
        <fullName evidence="3">Tetratricopeptide repeat protein</fullName>
    </recommendedName>
</protein>
<name>A0AAE3RCT7_9BACT</name>
<dbReference type="SUPFAM" id="SSF48452">
    <property type="entry name" value="TPR-like"/>
    <property type="match status" value="2"/>
</dbReference>
<evidence type="ECO:0008006" key="3">
    <source>
        <dbReference type="Google" id="ProtNLM"/>
    </source>
</evidence>
<dbReference type="AlphaFoldDB" id="A0AAE3RCT7"/>
<gene>
    <name evidence="1" type="ORF">QNI22_31875</name>
</gene>
<accession>A0AAE3RCT7</accession>
<proteinExistence type="predicted"/>
<evidence type="ECO:0000313" key="2">
    <source>
        <dbReference type="Proteomes" id="UP001232063"/>
    </source>
</evidence>
<dbReference type="EMBL" id="JASJOU010000015">
    <property type="protein sequence ID" value="MDJ1505298.1"/>
    <property type="molecule type" value="Genomic_DNA"/>
</dbReference>